<name>A0ABW4KLD8_9BACI</name>
<keyword evidence="9" id="KW-1185">Reference proteome</keyword>
<dbReference type="RefSeq" id="WP_380773730.1">
    <property type="nucleotide sequence ID" value="NZ_JBHUEO010000025.1"/>
</dbReference>
<proteinExistence type="inferred from homology"/>
<dbReference type="PANTHER" id="PTHR43133:SF8">
    <property type="entry name" value="RNA POLYMERASE SIGMA FACTOR HI_1459-RELATED"/>
    <property type="match status" value="1"/>
</dbReference>
<dbReference type="PANTHER" id="PTHR43133">
    <property type="entry name" value="RNA POLYMERASE ECF-TYPE SIGMA FACTO"/>
    <property type="match status" value="1"/>
</dbReference>
<keyword evidence="2" id="KW-0805">Transcription regulation</keyword>
<keyword evidence="3" id="KW-0731">Sigma factor</keyword>
<evidence type="ECO:0000256" key="1">
    <source>
        <dbReference type="ARBA" id="ARBA00010641"/>
    </source>
</evidence>
<evidence type="ECO:0000313" key="8">
    <source>
        <dbReference type="EMBL" id="MFD1707005.1"/>
    </source>
</evidence>
<feature type="domain" description="RNA polymerase sigma-70 region 2" evidence="6">
    <location>
        <begin position="7"/>
        <end position="74"/>
    </location>
</feature>
<comment type="caution">
    <text evidence="8">The sequence shown here is derived from an EMBL/GenBank/DDBJ whole genome shotgun (WGS) entry which is preliminary data.</text>
</comment>
<evidence type="ECO:0000259" key="7">
    <source>
        <dbReference type="Pfam" id="PF04545"/>
    </source>
</evidence>
<dbReference type="NCBIfam" id="TIGR02937">
    <property type="entry name" value="sigma70-ECF"/>
    <property type="match status" value="1"/>
</dbReference>
<dbReference type="InterPro" id="IPR036388">
    <property type="entry name" value="WH-like_DNA-bd_sf"/>
</dbReference>
<dbReference type="InterPro" id="IPR039425">
    <property type="entry name" value="RNA_pol_sigma-70-like"/>
</dbReference>
<sequence length="163" mass="19650">MEDFTELAKQYKPMIYHIIRSLHIYKNEEEFEQTALIALWEARERFHPDKGRFSAYAYSYMKGRMMTELTKHSKEENLAYPDEDFWEVQEDQHREQPLELETLLSYCEGLTEKQKHWVIFTFYYGQTVKEIAEEKKVSESAVKKWRSGAIKKIRRNMKGNSVH</sequence>
<keyword evidence="4" id="KW-0238">DNA-binding</keyword>
<dbReference type="InterPro" id="IPR013325">
    <property type="entry name" value="RNA_pol_sigma_r2"/>
</dbReference>
<dbReference type="SUPFAM" id="SSF88659">
    <property type="entry name" value="Sigma3 and sigma4 domains of RNA polymerase sigma factors"/>
    <property type="match status" value="1"/>
</dbReference>
<comment type="similarity">
    <text evidence="1">Belongs to the sigma-70 factor family. ECF subfamily.</text>
</comment>
<evidence type="ECO:0000313" key="9">
    <source>
        <dbReference type="Proteomes" id="UP001597301"/>
    </source>
</evidence>
<protein>
    <submittedName>
        <fullName evidence="8">Sigma-70 family RNA polymerase sigma factor</fullName>
    </submittedName>
</protein>
<dbReference type="InterPro" id="IPR007627">
    <property type="entry name" value="RNA_pol_sigma70_r2"/>
</dbReference>
<evidence type="ECO:0000256" key="3">
    <source>
        <dbReference type="ARBA" id="ARBA00023082"/>
    </source>
</evidence>
<dbReference type="InterPro" id="IPR014284">
    <property type="entry name" value="RNA_pol_sigma-70_dom"/>
</dbReference>
<dbReference type="EMBL" id="JBHUEO010000025">
    <property type="protein sequence ID" value="MFD1707005.1"/>
    <property type="molecule type" value="Genomic_DNA"/>
</dbReference>
<gene>
    <name evidence="8" type="ORF">ACFSCZ_09705</name>
</gene>
<organism evidence="8 9">
    <name type="scientific">Siminovitchia sediminis</name>
    <dbReference type="NCBI Taxonomy" id="1274353"/>
    <lineage>
        <taxon>Bacteria</taxon>
        <taxon>Bacillati</taxon>
        <taxon>Bacillota</taxon>
        <taxon>Bacilli</taxon>
        <taxon>Bacillales</taxon>
        <taxon>Bacillaceae</taxon>
        <taxon>Siminovitchia</taxon>
    </lineage>
</organism>
<feature type="domain" description="RNA polymerase sigma-70 region 4" evidence="7">
    <location>
        <begin position="109"/>
        <end position="154"/>
    </location>
</feature>
<dbReference type="Gene3D" id="1.10.1740.10">
    <property type="match status" value="1"/>
</dbReference>
<dbReference type="Pfam" id="PF04542">
    <property type="entry name" value="Sigma70_r2"/>
    <property type="match status" value="1"/>
</dbReference>
<evidence type="ECO:0000256" key="4">
    <source>
        <dbReference type="ARBA" id="ARBA00023125"/>
    </source>
</evidence>
<reference evidence="9" key="1">
    <citation type="journal article" date="2019" name="Int. J. Syst. Evol. Microbiol.">
        <title>The Global Catalogue of Microorganisms (GCM) 10K type strain sequencing project: providing services to taxonomists for standard genome sequencing and annotation.</title>
        <authorList>
            <consortium name="The Broad Institute Genomics Platform"/>
            <consortium name="The Broad Institute Genome Sequencing Center for Infectious Disease"/>
            <person name="Wu L."/>
            <person name="Ma J."/>
        </authorList>
    </citation>
    <scope>NUCLEOTIDE SEQUENCE [LARGE SCALE GENOMIC DNA]</scope>
    <source>
        <strain evidence="9">CGMCC 1.12295</strain>
    </source>
</reference>
<accession>A0ABW4KLD8</accession>
<evidence type="ECO:0000256" key="5">
    <source>
        <dbReference type="ARBA" id="ARBA00023163"/>
    </source>
</evidence>
<dbReference type="Gene3D" id="1.10.10.10">
    <property type="entry name" value="Winged helix-like DNA-binding domain superfamily/Winged helix DNA-binding domain"/>
    <property type="match status" value="1"/>
</dbReference>
<evidence type="ECO:0000256" key="2">
    <source>
        <dbReference type="ARBA" id="ARBA00023015"/>
    </source>
</evidence>
<dbReference type="InterPro" id="IPR013324">
    <property type="entry name" value="RNA_pol_sigma_r3/r4-like"/>
</dbReference>
<dbReference type="Proteomes" id="UP001597301">
    <property type="component" value="Unassembled WGS sequence"/>
</dbReference>
<keyword evidence="5" id="KW-0804">Transcription</keyword>
<dbReference type="Pfam" id="PF04545">
    <property type="entry name" value="Sigma70_r4"/>
    <property type="match status" value="1"/>
</dbReference>
<dbReference type="InterPro" id="IPR007630">
    <property type="entry name" value="RNA_pol_sigma70_r4"/>
</dbReference>
<evidence type="ECO:0000259" key="6">
    <source>
        <dbReference type="Pfam" id="PF04542"/>
    </source>
</evidence>
<dbReference type="SUPFAM" id="SSF88946">
    <property type="entry name" value="Sigma2 domain of RNA polymerase sigma factors"/>
    <property type="match status" value="1"/>
</dbReference>